<proteinExistence type="predicted"/>
<dbReference type="RefSeq" id="WP_183961086.1">
    <property type="nucleotide sequence ID" value="NZ_JACHHP010000003.1"/>
</dbReference>
<organism evidence="2 3">
    <name type="scientific">Chiayiivirga flava</name>
    <dbReference type="NCBI Taxonomy" id="659595"/>
    <lineage>
        <taxon>Bacteria</taxon>
        <taxon>Pseudomonadati</taxon>
        <taxon>Pseudomonadota</taxon>
        <taxon>Gammaproteobacteria</taxon>
        <taxon>Lysobacterales</taxon>
        <taxon>Lysobacteraceae</taxon>
        <taxon>Chiayiivirga</taxon>
    </lineage>
</organism>
<sequence>MATKLPLLAVLLAGLSATASAQVWVPADGVWQIDGANGSGLTLDVRDDAIGVGLYTYDDAGNGTWYSGAGALVDGVLAVELTRFARGDGSPAAVDSLAVTLQFQASAAGTVSIGDGPARPMRQLAFGADYVEGLDLAGASGTTDAIPDLCGRWVFSDTAPGGMGSIDVTFISMQITDEGASFATEPADGTLDGGDYSVACGANPAAEDPPSLCLLYAHHDTLPPSERARFDPADLSAMRIAGAPTTAIGFRVPSTPNEPQSGIWQIAGRFGEGVTIDVRPDLIAVGVYGYDADGNATWSLATGAPVGDVLEADLVTFAGGSCIACEHTDPQIDSTRSMRLEFVGATRARLTIGDDAPLALSLLPFGADYLDKPLAGDPLAEEFGPHALPALGGAWAQTSVYATTPIDAPPFFKSSAYTFADVETVSLDGETYSALIAVPDEQWGPPSEFGGGSYASSIACEVGLGDDTADCSLINLGGFGSPPSGPTDIADILPWNMSATRISGVNLDGPFPEPVYLFRIPLRPAVDTTR</sequence>
<keyword evidence="3" id="KW-1185">Reference proteome</keyword>
<feature type="signal peptide" evidence="1">
    <location>
        <begin position="1"/>
        <end position="21"/>
    </location>
</feature>
<accession>A0A7W8D5Z9</accession>
<protein>
    <submittedName>
        <fullName evidence="2">Uncharacterized protein</fullName>
    </submittedName>
</protein>
<dbReference type="EMBL" id="JACHHP010000003">
    <property type="protein sequence ID" value="MBB5208564.1"/>
    <property type="molecule type" value="Genomic_DNA"/>
</dbReference>
<dbReference type="Proteomes" id="UP000521199">
    <property type="component" value="Unassembled WGS sequence"/>
</dbReference>
<feature type="chain" id="PRO_5031178524" evidence="1">
    <location>
        <begin position="22"/>
        <end position="530"/>
    </location>
</feature>
<reference evidence="2 3" key="1">
    <citation type="submission" date="2020-08" db="EMBL/GenBank/DDBJ databases">
        <title>Genomic Encyclopedia of Type Strains, Phase IV (KMG-IV): sequencing the most valuable type-strain genomes for metagenomic binning, comparative biology and taxonomic classification.</title>
        <authorList>
            <person name="Goeker M."/>
        </authorList>
    </citation>
    <scope>NUCLEOTIDE SEQUENCE [LARGE SCALE GENOMIC DNA]</scope>
    <source>
        <strain evidence="2 3">DSM 24163</strain>
    </source>
</reference>
<dbReference type="AlphaFoldDB" id="A0A7W8D5Z9"/>
<keyword evidence="1" id="KW-0732">Signal</keyword>
<evidence type="ECO:0000313" key="3">
    <source>
        <dbReference type="Proteomes" id="UP000521199"/>
    </source>
</evidence>
<comment type="caution">
    <text evidence="2">The sequence shown here is derived from an EMBL/GenBank/DDBJ whole genome shotgun (WGS) entry which is preliminary data.</text>
</comment>
<gene>
    <name evidence="2" type="ORF">HNQ52_002106</name>
</gene>
<evidence type="ECO:0000256" key="1">
    <source>
        <dbReference type="SAM" id="SignalP"/>
    </source>
</evidence>
<evidence type="ECO:0000313" key="2">
    <source>
        <dbReference type="EMBL" id="MBB5208564.1"/>
    </source>
</evidence>
<name>A0A7W8D5Z9_9GAMM</name>